<feature type="non-terminal residue" evidence="3">
    <location>
        <position position="303"/>
    </location>
</feature>
<evidence type="ECO:0000313" key="3">
    <source>
        <dbReference type="EMBL" id="EDM73518.1"/>
    </source>
</evidence>
<accession>A6GKT6</accession>
<dbReference type="InterPro" id="IPR023753">
    <property type="entry name" value="FAD/NAD-binding_dom"/>
</dbReference>
<dbReference type="EMBL" id="ABCS01000230">
    <property type="protein sequence ID" value="EDM73518.1"/>
    <property type="molecule type" value="Genomic_DNA"/>
</dbReference>
<dbReference type="PROSITE" id="PS51257">
    <property type="entry name" value="PROKAR_LIPOPROTEIN"/>
    <property type="match status" value="1"/>
</dbReference>
<proteinExistence type="predicted"/>
<feature type="domain" description="FAD/NAD(P)-binding" evidence="2">
    <location>
        <begin position="3"/>
        <end position="303"/>
    </location>
</feature>
<reference evidence="3 4" key="1">
    <citation type="submission" date="2007-06" db="EMBL/GenBank/DDBJ databases">
        <authorList>
            <person name="Shimkets L."/>
            <person name="Ferriera S."/>
            <person name="Johnson J."/>
            <person name="Kravitz S."/>
            <person name="Beeson K."/>
            <person name="Sutton G."/>
            <person name="Rogers Y.-H."/>
            <person name="Friedman R."/>
            <person name="Frazier M."/>
            <person name="Venter J.C."/>
        </authorList>
    </citation>
    <scope>NUCLEOTIDE SEQUENCE [LARGE SCALE GENOMIC DNA]</scope>
    <source>
        <strain evidence="3 4">SIR-1</strain>
    </source>
</reference>
<keyword evidence="1" id="KW-0560">Oxidoreductase</keyword>
<dbReference type="GO" id="GO:0016491">
    <property type="term" value="F:oxidoreductase activity"/>
    <property type="evidence" value="ECO:0007669"/>
    <property type="project" value="UniProtKB-KW"/>
</dbReference>
<dbReference type="eggNOG" id="COG0446">
    <property type="taxonomic scope" value="Bacteria"/>
</dbReference>
<evidence type="ECO:0000259" key="2">
    <source>
        <dbReference type="Pfam" id="PF07992"/>
    </source>
</evidence>
<dbReference type="Gene3D" id="3.50.50.60">
    <property type="entry name" value="FAD/NAD(P)-binding domain"/>
    <property type="match status" value="2"/>
</dbReference>
<dbReference type="PRINTS" id="PR00368">
    <property type="entry name" value="FADPNR"/>
</dbReference>
<dbReference type="PRINTS" id="PR00469">
    <property type="entry name" value="PNDRDTASEII"/>
</dbReference>
<comment type="caution">
    <text evidence="3">The sequence shown here is derived from an EMBL/GenBank/DDBJ whole genome shotgun (WGS) entry which is preliminary data.</text>
</comment>
<evidence type="ECO:0000313" key="4">
    <source>
        <dbReference type="Proteomes" id="UP000005801"/>
    </source>
</evidence>
<keyword evidence="4" id="KW-1185">Reference proteome</keyword>
<dbReference type="PANTHER" id="PTHR42949">
    <property type="entry name" value="ANAEROBIC GLYCEROL-3-PHOSPHATE DEHYDROGENASE SUBUNIT B"/>
    <property type="match status" value="1"/>
</dbReference>
<dbReference type="SUPFAM" id="SSF51905">
    <property type="entry name" value="FAD/NAD(P)-binding domain"/>
    <property type="match status" value="1"/>
</dbReference>
<organism evidence="3 4">
    <name type="scientific">Plesiocystis pacifica SIR-1</name>
    <dbReference type="NCBI Taxonomy" id="391625"/>
    <lineage>
        <taxon>Bacteria</taxon>
        <taxon>Pseudomonadati</taxon>
        <taxon>Myxococcota</taxon>
        <taxon>Polyangia</taxon>
        <taxon>Nannocystales</taxon>
        <taxon>Nannocystaceae</taxon>
        <taxon>Plesiocystis</taxon>
    </lineage>
</organism>
<dbReference type="STRING" id="391625.PPSIR1_14165"/>
<dbReference type="RefSeq" id="WP_006977322.1">
    <property type="nucleotide sequence ID" value="NZ_ABCS01000230.1"/>
</dbReference>
<gene>
    <name evidence="3" type="ORF">PPSIR1_14165</name>
</gene>
<dbReference type="AlphaFoldDB" id="A6GKT6"/>
<dbReference type="Pfam" id="PF07992">
    <property type="entry name" value="Pyr_redox_2"/>
    <property type="match status" value="1"/>
</dbReference>
<dbReference type="PANTHER" id="PTHR42949:SF3">
    <property type="entry name" value="ANAEROBIC GLYCEROL-3-PHOSPHATE DEHYDROGENASE SUBUNIT B"/>
    <property type="match status" value="1"/>
</dbReference>
<dbReference type="InterPro" id="IPR036188">
    <property type="entry name" value="FAD/NAD-bd_sf"/>
</dbReference>
<name>A6GKT6_9BACT</name>
<dbReference type="Proteomes" id="UP000005801">
    <property type="component" value="Unassembled WGS sequence"/>
</dbReference>
<protein>
    <submittedName>
        <fullName evidence="3">FAD-dependent pyridine nucleotide-disulphide oxidoreductase</fullName>
    </submittedName>
</protein>
<dbReference type="InterPro" id="IPR051691">
    <property type="entry name" value="Metab_Enz_Cyan_OpOx_G3PDH"/>
</dbReference>
<sequence>MSRVVVVGAGPGGLACAVELAEAGSGSVMLVDEGTALGGQIWRRDVAAPKAPEPAARKTQWIARAEAQIKARRLDYRARHVAVDGRADPLSLDLQPLRAGGSPERVHADALVLACGARERFLPFAGWTRPGVFGVGGLQALVKQGLPVAGKRVVLAGSGPLLLAVAADLRARGAELVALAEQTPRRAMIGLGAAAVGQRSKRVQAAELAARLVGVPRLWSSWPVEALGADARPDSPATALVVTDERGRERRLEADYFGCGFGLIPELRLAQALGCLRSPEPKSLDAGLRVDADQATSVPGVYA</sequence>
<evidence type="ECO:0000256" key="1">
    <source>
        <dbReference type="ARBA" id="ARBA00023002"/>
    </source>
</evidence>